<dbReference type="Proteomes" id="UP000694406">
    <property type="component" value="Unplaced"/>
</dbReference>
<organism evidence="9 10">
    <name type="scientific">Laticauda laticaudata</name>
    <name type="common">Blue-ringed sea krait</name>
    <name type="synonym">Blue-lipped sea krait</name>
    <dbReference type="NCBI Taxonomy" id="8630"/>
    <lineage>
        <taxon>Eukaryota</taxon>
        <taxon>Metazoa</taxon>
        <taxon>Chordata</taxon>
        <taxon>Craniata</taxon>
        <taxon>Vertebrata</taxon>
        <taxon>Euteleostomi</taxon>
        <taxon>Lepidosauria</taxon>
        <taxon>Squamata</taxon>
        <taxon>Bifurcata</taxon>
        <taxon>Unidentata</taxon>
        <taxon>Episquamata</taxon>
        <taxon>Toxicofera</taxon>
        <taxon>Serpentes</taxon>
        <taxon>Colubroidea</taxon>
        <taxon>Elapidae</taxon>
        <taxon>Laticaudinae</taxon>
        <taxon>Laticauda</taxon>
    </lineage>
</organism>
<dbReference type="InterPro" id="IPR011604">
    <property type="entry name" value="PDDEXK-like_dom_sf"/>
</dbReference>
<dbReference type="GO" id="GO:0045145">
    <property type="term" value="F:single-stranded DNA 5'-3' DNA exonuclease activity"/>
    <property type="evidence" value="ECO:0007669"/>
    <property type="project" value="Ensembl"/>
</dbReference>
<evidence type="ECO:0000259" key="8">
    <source>
        <dbReference type="Pfam" id="PF12705"/>
    </source>
</evidence>
<dbReference type="Pfam" id="PF12705">
    <property type="entry name" value="PDDEXK_1"/>
    <property type="match status" value="1"/>
</dbReference>
<reference evidence="9" key="2">
    <citation type="submission" date="2025-09" db="UniProtKB">
        <authorList>
            <consortium name="Ensembl"/>
        </authorList>
    </citation>
    <scope>IDENTIFICATION</scope>
</reference>
<dbReference type="InterPro" id="IPR038726">
    <property type="entry name" value="PDDEXK_AddAB-type"/>
</dbReference>
<evidence type="ECO:0000256" key="4">
    <source>
        <dbReference type="ARBA" id="ARBA00022839"/>
    </source>
</evidence>
<evidence type="ECO:0000256" key="5">
    <source>
        <dbReference type="ARBA" id="ARBA00023128"/>
    </source>
</evidence>
<reference evidence="9" key="1">
    <citation type="submission" date="2025-08" db="UniProtKB">
        <authorList>
            <consortium name="Ensembl"/>
        </authorList>
    </citation>
    <scope>IDENTIFICATION</scope>
</reference>
<dbReference type="PANTHER" id="PTHR31340:SF3">
    <property type="entry name" value="MITOCHONDRIAL GENOME MAINTENANCE EXONUCLEASE 1"/>
    <property type="match status" value="1"/>
</dbReference>
<keyword evidence="4 7" id="KW-0269">Exonuclease</keyword>
<dbReference type="HAMAP" id="MF_03030">
    <property type="entry name" value="MGME1"/>
    <property type="match status" value="1"/>
</dbReference>
<dbReference type="PANTHER" id="PTHR31340">
    <property type="entry name" value="MITOCHONDRIAL GENOME MAINTENANCE EXONUCLEASE 1"/>
    <property type="match status" value="1"/>
</dbReference>
<name>A0A8C5RN61_LATLA</name>
<comment type="similarity">
    <text evidence="7">Belongs to the MGME1 family.</text>
</comment>
<feature type="active site" evidence="7">
    <location>
        <position position="225"/>
    </location>
</feature>
<comment type="function">
    <text evidence="7">Metal-dependent single-stranded DNA (ssDNA) exonuclease involved in mitochondrial genome maintenance. Has preference for 5'-3' exonuclease activity. Necessary for maintenance of proper 7S DNA levels. Probably involved in mitochondrial DNA (mtDNA) repair.</text>
</comment>
<keyword evidence="2" id="KW-0227">DNA damage</keyword>
<dbReference type="GO" id="GO:0005739">
    <property type="term" value="C:mitochondrion"/>
    <property type="evidence" value="ECO:0007669"/>
    <property type="project" value="UniProtKB-SubCell"/>
</dbReference>
<evidence type="ECO:0000256" key="2">
    <source>
        <dbReference type="ARBA" id="ARBA00022763"/>
    </source>
</evidence>
<dbReference type="Gene3D" id="3.90.320.10">
    <property type="match status" value="1"/>
</dbReference>
<keyword evidence="1 7" id="KW-0540">Nuclease</keyword>
<dbReference type="GO" id="GO:0043504">
    <property type="term" value="P:mitochondrial DNA repair"/>
    <property type="evidence" value="ECO:0007669"/>
    <property type="project" value="UniProtKB-UniRule"/>
</dbReference>
<evidence type="ECO:0000256" key="7">
    <source>
        <dbReference type="HAMAP-Rule" id="MF_03030"/>
    </source>
</evidence>
<dbReference type="GeneTree" id="ENSGT00390000003349"/>
<evidence type="ECO:0000313" key="9">
    <source>
        <dbReference type="Ensembl" id="ENSLLTP00000003829.1"/>
    </source>
</evidence>
<dbReference type="GO" id="GO:0006264">
    <property type="term" value="P:mitochondrial DNA replication"/>
    <property type="evidence" value="ECO:0007669"/>
    <property type="project" value="Ensembl"/>
</dbReference>
<evidence type="ECO:0000256" key="6">
    <source>
        <dbReference type="ARBA" id="ARBA00023204"/>
    </source>
</evidence>
<keyword evidence="3 7" id="KW-0378">Hydrolase</keyword>
<protein>
    <recommendedName>
        <fullName evidence="7">Mitochondrial genome maintenance exonuclease 1</fullName>
        <ecNumber evidence="7">3.1.-.-</ecNumber>
    </recommendedName>
</protein>
<dbReference type="Ensembl" id="ENSLLTT00000003991.1">
    <property type="protein sequence ID" value="ENSLLTP00000003829.1"/>
    <property type="gene ID" value="ENSLLTG00000002872.1"/>
</dbReference>
<keyword evidence="6" id="KW-0234">DNA repair</keyword>
<feature type="domain" description="PD-(D/E)XK endonuclease-like" evidence="8">
    <location>
        <begin position="197"/>
        <end position="316"/>
    </location>
</feature>
<dbReference type="AlphaFoldDB" id="A0A8C5RN61"/>
<proteinExistence type="inferred from homology"/>
<feature type="active site" evidence="7">
    <location>
        <position position="238"/>
    </location>
</feature>
<comment type="subcellular location">
    <subcellularLocation>
        <location evidence="7">Mitochondrion</location>
    </subcellularLocation>
</comment>
<keyword evidence="5 7" id="KW-0496">Mitochondrion</keyword>
<evidence type="ECO:0000256" key="1">
    <source>
        <dbReference type="ARBA" id="ARBA00022722"/>
    </source>
</evidence>
<gene>
    <name evidence="7 9" type="primary">MGME1</name>
</gene>
<accession>A0A8C5RN61</accession>
<sequence length="327" mass="37199">MALAPGKGSSTILNISLSHVFNSQLCGWRILGVEYENIDLPKYGNLINYLTSGKGTSDRPKLLEEDAGCQNKLPAHKAEAKLLKNRIPLMNPRKSPQHQEIPQGLPLQIALQKNNWASVTSVLHQTMPAEQAFYLERWKQQMILKLGKEGFEEYVKHTFQKGKNFHATMKALLLAKGNVVKEQKEDTSISSYIMSVKHVLQDITGIRALESAVQHEALYYQGLTDCIADYRGQLCLIDWKTSEKPKPFLQNTYDNPLQIAAYIGAINHDRNYDFQVNCGLLVVAYNDGSPAHSHFMSFELCSQYWDKWLLRLEEFKEKGKNNDTQII</sequence>
<dbReference type="FunFam" id="3.90.320.10:FF:000005">
    <property type="entry name" value="Mitochondrial genome maintenance exonuclease 1"/>
    <property type="match status" value="1"/>
</dbReference>
<evidence type="ECO:0000313" key="10">
    <source>
        <dbReference type="Proteomes" id="UP000694406"/>
    </source>
</evidence>
<feature type="active site" evidence="7">
    <location>
        <position position="240"/>
    </location>
</feature>
<keyword evidence="10" id="KW-1185">Reference proteome</keyword>
<evidence type="ECO:0000256" key="3">
    <source>
        <dbReference type="ARBA" id="ARBA00022801"/>
    </source>
</evidence>
<dbReference type="EC" id="3.1.-.-" evidence="7"/>